<evidence type="ECO:0000256" key="1">
    <source>
        <dbReference type="SAM" id="MobiDB-lite"/>
    </source>
</evidence>
<accession>A0A918T0Z2</accession>
<reference evidence="2" key="2">
    <citation type="submission" date="2020-09" db="EMBL/GenBank/DDBJ databases">
        <authorList>
            <person name="Sun Q."/>
            <person name="Kim S."/>
        </authorList>
    </citation>
    <scope>NUCLEOTIDE SEQUENCE</scope>
    <source>
        <strain evidence="2">KCTC 23077</strain>
    </source>
</reference>
<protein>
    <submittedName>
        <fullName evidence="2">Uncharacterized protein</fullName>
    </submittedName>
</protein>
<comment type="caution">
    <text evidence="2">The sequence shown here is derived from an EMBL/GenBank/DDBJ whole genome shotgun (WGS) entry which is preliminary data.</text>
</comment>
<evidence type="ECO:0000313" key="2">
    <source>
        <dbReference type="EMBL" id="GHA79692.1"/>
    </source>
</evidence>
<feature type="region of interest" description="Disordered" evidence="1">
    <location>
        <begin position="1"/>
        <end position="70"/>
    </location>
</feature>
<reference evidence="2" key="1">
    <citation type="journal article" date="2014" name="Int. J. Syst. Evol. Microbiol.">
        <title>Complete genome sequence of Corynebacterium casei LMG S-19264T (=DSM 44701T), isolated from a smear-ripened cheese.</title>
        <authorList>
            <consortium name="US DOE Joint Genome Institute (JGI-PGF)"/>
            <person name="Walter F."/>
            <person name="Albersmeier A."/>
            <person name="Kalinowski J."/>
            <person name="Ruckert C."/>
        </authorList>
    </citation>
    <scope>NUCLEOTIDE SEQUENCE</scope>
    <source>
        <strain evidence="2">KCTC 23077</strain>
    </source>
</reference>
<proteinExistence type="predicted"/>
<feature type="compositionally biased region" description="Basic and acidic residues" evidence="1">
    <location>
        <begin position="23"/>
        <end position="43"/>
    </location>
</feature>
<name>A0A918T0Z2_9GAMM</name>
<keyword evidence="3" id="KW-1185">Reference proteome</keyword>
<feature type="compositionally biased region" description="Pro residues" evidence="1">
    <location>
        <begin position="7"/>
        <end position="19"/>
    </location>
</feature>
<gene>
    <name evidence="2" type="ORF">GCM10007067_16550</name>
</gene>
<dbReference type="Proteomes" id="UP000646426">
    <property type="component" value="Unassembled WGS sequence"/>
</dbReference>
<organism evidence="2 3">
    <name type="scientific">Cognatilysobacter bugurensis</name>
    <dbReference type="NCBI Taxonomy" id="543356"/>
    <lineage>
        <taxon>Bacteria</taxon>
        <taxon>Pseudomonadati</taxon>
        <taxon>Pseudomonadota</taxon>
        <taxon>Gammaproteobacteria</taxon>
        <taxon>Lysobacterales</taxon>
        <taxon>Lysobacteraceae</taxon>
        <taxon>Cognatilysobacter</taxon>
    </lineage>
</organism>
<dbReference type="EMBL" id="BMYD01000002">
    <property type="protein sequence ID" value="GHA79692.1"/>
    <property type="molecule type" value="Genomic_DNA"/>
</dbReference>
<sequence>MTDPTIPRNPSPKQDPLPPEMQDGYKQREYGHSSEDRNTRSEENDWPSFKGGIQPNMTPGAPGELSHHED</sequence>
<dbReference type="RefSeq" id="WP_189455303.1">
    <property type="nucleotide sequence ID" value="NZ_BMYD01000002.1"/>
</dbReference>
<dbReference type="AlphaFoldDB" id="A0A918T0Z2"/>
<evidence type="ECO:0000313" key="3">
    <source>
        <dbReference type="Proteomes" id="UP000646426"/>
    </source>
</evidence>